<dbReference type="RefSeq" id="XP_066667723.1">
    <property type="nucleotide sequence ID" value="XM_066812381.1"/>
</dbReference>
<organism evidence="1 2">
    <name type="scientific">Apiospora hydei</name>
    <dbReference type="NCBI Taxonomy" id="1337664"/>
    <lineage>
        <taxon>Eukaryota</taxon>
        <taxon>Fungi</taxon>
        <taxon>Dikarya</taxon>
        <taxon>Ascomycota</taxon>
        <taxon>Pezizomycotina</taxon>
        <taxon>Sordariomycetes</taxon>
        <taxon>Xylariomycetidae</taxon>
        <taxon>Amphisphaeriales</taxon>
        <taxon>Apiosporaceae</taxon>
        <taxon>Apiospora</taxon>
    </lineage>
</organism>
<keyword evidence="2" id="KW-1185">Reference proteome</keyword>
<name>A0ABR1W9S8_9PEZI</name>
<accession>A0ABR1W9S8</accession>
<protein>
    <submittedName>
        <fullName evidence="1">Uncharacterized protein</fullName>
    </submittedName>
</protein>
<evidence type="ECO:0000313" key="1">
    <source>
        <dbReference type="EMBL" id="KAK8080248.1"/>
    </source>
</evidence>
<dbReference type="GeneID" id="92045441"/>
<reference evidence="1 2" key="1">
    <citation type="submission" date="2023-01" db="EMBL/GenBank/DDBJ databases">
        <title>Analysis of 21 Apiospora genomes using comparative genomics revels a genus with tremendous synthesis potential of carbohydrate active enzymes and secondary metabolites.</title>
        <authorList>
            <person name="Sorensen T."/>
        </authorList>
    </citation>
    <scope>NUCLEOTIDE SEQUENCE [LARGE SCALE GENOMIC DNA]</scope>
    <source>
        <strain evidence="1 2">CBS 114990</strain>
    </source>
</reference>
<dbReference type="Proteomes" id="UP001433268">
    <property type="component" value="Unassembled WGS sequence"/>
</dbReference>
<comment type="caution">
    <text evidence="1">The sequence shown here is derived from an EMBL/GenBank/DDBJ whole genome shotgun (WGS) entry which is preliminary data.</text>
</comment>
<proteinExistence type="predicted"/>
<evidence type="ECO:0000313" key="2">
    <source>
        <dbReference type="Proteomes" id="UP001433268"/>
    </source>
</evidence>
<dbReference type="EMBL" id="JAQQWN010000006">
    <property type="protein sequence ID" value="KAK8080248.1"/>
    <property type="molecule type" value="Genomic_DNA"/>
</dbReference>
<sequence length="192" mass="21160">MCRTCNTLLATLAAYLGFDHIGTLKQCLFNTRVIQVTRLLFPVIYDPNQRKHLDKVFSWFRTADSDAQFRARCAHSAEDIMMCLENWEKEKGYSVAAAIAIASLLVWAVEVLSGYETTTSGHAASSSSPVGVGLLEEGSQFAKMLEAVCNSVGEPTCGGMALEEATQVVRLVDEDLMQVIEEEGKHPIHEFI</sequence>
<gene>
    <name evidence="1" type="ORF">PG997_008066</name>
</gene>